<dbReference type="InterPro" id="IPR005824">
    <property type="entry name" value="KOW"/>
</dbReference>
<evidence type="ECO:0000256" key="1">
    <source>
        <dbReference type="ARBA" id="ARBA00007500"/>
    </source>
</evidence>
<dbReference type="PROSITE" id="PS00528">
    <property type="entry name" value="RIBOSOMAL_S4E"/>
    <property type="match status" value="1"/>
</dbReference>
<sequence>MTHQKRLSVPKSWKVGKKGNKWISTTRPGPHSQARSLPLGIIIRDILKLVDNSREGKRILSEGNVLVDGIPRKDLRFPVGLFDVISLPLVNEAYRMLQDEKGRLTLHKLNETKVNKLCRINNKMTVKGGKVQLNLNDGTNIIGSNEYGTKDSLILSIPDKQVVKHLKFEVGNLAMVVGGRHSGETGKIMEIREVKSSRHNTVMISGENDFETIEDYVIVIGEDKPEIRLGGEISE</sequence>
<dbReference type="FunFam" id="3.10.290.10:FF:000002">
    <property type="entry name" value="40S ribosomal protein S4"/>
    <property type="match status" value="1"/>
</dbReference>
<dbReference type="HOGENOM" id="CLU_060400_0_0_2"/>
<dbReference type="GO" id="GO:0006412">
    <property type="term" value="P:translation"/>
    <property type="evidence" value="ECO:0007669"/>
    <property type="project" value="UniProtKB-UniRule"/>
</dbReference>
<evidence type="ECO:0000313" key="10">
    <source>
        <dbReference type="EMBL" id="AKB38001.1"/>
    </source>
</evidence>
<evidence type="ECO:0000256" key="2">
    <source>
        <dbReference type="ARBA" id="ARBA00022730"/>
    </source>
</evidence>
<dbReference type="PROSITE" id="PS50889">
    <property type="entry name" value="S4"/>
    <property type="match status" value="1"/>
</dbReference>
<dbReference type="Gene3D" id="2.30.30.30">
    <property type="match status" value="1"/>
</dbReference>
<evidence type="ECO:0000256" key="7">
    <source>
        <dbReference type="HAMAP-Rule" id="MF_00485"/>
    </source>
</evidence>
<dbReference type="PANTHER" id="PTHR11581">
    <property type="entry name" value="30S/40S RIBOSOMAL PROTEIN S4"/>
    <property type="match status" value="1"/>
</dbReference>
<evidence type="ECO:0000256" key="3">
    <source>
        <dbReference type="ARBA" id="ARBA00022884"/>
    </source>
</evidence>
<dbReference type="KEGG" id="msj:MSSAC_3411"/>
<evidence type="ECO:0000259" key="9">
    <source>
        <dbReference type="SMART" id="SM00739"/>
    </source>
</evidence>
<dbReference type="PATRIC" id="fig|1434118.4.peg.4394"/>
<dbReference type="GeneID" id="24861892"/>
<dbReference type="InterPro" id="IPR013845">
    <property type="entry name" value="Ribosomal_eS4_central_region"/>
</dbReference>
<dbReference type="PIRSF" id="PIRSF002116">
    <property type="entry name" value="Ribosomal_S4"/>
    <property type="match status" value="1"/>
</dbReference>
<dbReference type="CDD" id="cd06087">
    <property type="entry name" value="KOW_RPS4"/>
    <property type="match status" value="1"/>
</dbReference>
<evidence type="ECO:0000256" key="5">
    <source>
        <dbReference type="ARBA" id="ARBA00023274"/>
    </source>
</evidence>
<dbReference type="GO" id="GO:0019843">
    <property type="term" value="F:rRNA binding"/>
    <property type="evidence" value="ECO:0007669"/>
    <property type="project" value="UniProtKB-KW"/>
</dbReference>
<dbReference type="InterPro" id="IPR036986">
    <property type="entry name" value="S4_RNA-bd_sf"/>
</dbReference>
<organism evidence="10 11">
    <name type="scientific">Methanosarcina siciliae C2J</name>
    <dbReference type="NCBI Taxonomy" id="1434118"/>
    <lineage>
        <taxon>Archaea</taxon>
        <taxon>Methanobacteriati</taxon>
        <taxon>Methanobacteriota</taxon>
        <taxon>Stenosarchaea group</taxon>
        <taxon>Methanomicrobia</taxon>
        <taxon>Methanosarcinales</taxon>
        <taxon>Methanosarcinaceae</taxon>
        <taxon>Methanosarcina</taxon>
    </lineage>
</organism>
<dbReference type="GO" id="GO:0022627">
    <property type="term" value="C:cytosolic small ribosomal subunit"/>
    <property type="evidence" value="ECO:0007669"/>
    <property type="project" value="TreeGrafter"/>
</dbReference>
<dbReference type="InterPro" id="IPR041982">
    <property type="entry name" value="Ribosomal_eS4_KOW"/>
</dbReference>
<evidence type="ECO:0000256" key="8">
    <source>
        <dbReference type="PROSITE-ProRule" id="PRU00182"/>
    </source>
</evidence>
<dbReference type="InterPro" id="IPR014722">
    <property type="entry name" value="Rib_uL2_dom2"/>
</dbReference>
<name>A0A0E3LDW9_9EURY</name>
<keyword evidence="2 8" id="KW-0699">rRNA-binding</keyword>
<dbReference type="Gene3D" id="2.40.50.740">
    <property type="match status" value="1"/>
</dbReference>
<dbReference type="EMBL" id="CP009508">
    <property type="protein sequence ID" value="AKB38001.1"/>
    <property type="molecule type" value="Genomic_DNA"/>
</dbReference>
<dbReference type="InterPro" id="IPR018199">
    <property type="entry name" value="Ribosomal_eS4_N_CS"/>
</dbReference>
<dbReference type="Pfam" id="PF00900">
    <property type="entry name" value="Ribosomal_S4e"/>
    <property type="match status" value="1"/>
</dbReference>
<reference evidence="10 11" key="1">
    <citation type="submission" date="2014-07" db="EMBL/GenBank/DDBJ databases">
        <title>Methanogenic archaea and the global carbon cycle.</title>
        <authorList>
            <person name="Henriksen J.R."/>
            <person name="Luke J."/>
            <person name="Reinhart S."/>
            <person name="Benedict M.N."/>
            <person name="Youngblut N.D."/>
            <person name="Metcalf M.E."/>
            <person name="Whitaker R.J."/>
            <person name="Metcalf W.W."/>
        </authorList>
    </citation>
    <scope>NUCLEOTIDE SEQUENCE [LARGE SCALE GENOMIC DNA]</scope>
    <source>
        <strain evidence="10 11">C2J</strain>
    </source>
</reference>
<feature type="domain" description="KOW" evidence="9">
    <location>
        <begin position="167"/>
        <end position="194"/>
    </location>
</feature>
<evidence type="ECO:0000256" key="4">
    <source>
        <dbReference type="ARBA" id="ARBA00022980"/>
    </source>
</evidence>
<dbReference type="Gene3D" id="3.10.290.10">
    <property type="entry name" value="RNA-binding S4 domain"/>
    <property type="match status" value="1"/>
</dbReference>
<dbReference type="SUPFAM" id="SSF55174">
    <property type="entry name" value="Alpha-L RNA-binding motif"/>
    <property type="match status" value="1"/>
</dbReference>
<dbReference type="InterPro" id="IPR000876">
    <property type="entry name" value="Ribosomal_eS4"/>
</dbReference>
<dbReference type="GO" id="GO:0003735">
    <property type="term" value="F:structural constituent of ribosome"/>
    <property type="evidence" value="ECO:0007669"/>
    <property type="project" value="InterPro"/>
</dbReference>
<comment type="similarity">
    <text evidence="1 7">Belongs to the eukaryotic ribosomal protein eS4 family.</text>
</comment>
<keyword evidence="5 7" id="KW-0687">Ribonucleoprotein</keyword>
<accession>A0A0E3LDW9</accession>
<dbReference type="SMART" id="SM00739">
    <property type="entry name" value="KOW"/>
    <property type="match status" value="1"/>
</dbReference>
<dbReference type="Proteomes" id="UP000033123">
    <property type="component" value="Chromosome"/>
</dbReference>
<dbReference type="PANTHER" id="PTHR11581:SF0">
    <property type="entry name" value="SMALL RIBOSOMAL SUBUNIT PROTEIN ES4"/>
    <property type="match status" value="1"/>
</dbReference>
<protein>
    <recommendedName>
        <fullName evidence="6 7">Small ribosomal subunit protein eS4</fullName>
    </recommendedName>
</protein>
<dbReference type="InterPro" id="IPR013843">
    <property type="entry name" value="Ribosomal_eS4_N"/>
</dbReference>
<dbReference type="NCBIfam" id="NF003312">
    <property type="entry name" value="PRK04313.1"/>
    <property type="match status" value="1"/>
</dbReference>
<proteinExistence type="inferred from homology"/>
<keyword evidence="4 7" id="KW-0689">Ribosomal protein</keyword>
<evidence type="ECO:0000313" key="11">
    <source>
        <dbReference type="Proteomes" id="UP000033123"/>
    </source>
</evidence>
<dbReference type="Pfam" id="PF08071">
    <property type="entry name" value="RS4NT"/>
    <property type="match status" value="1"/>
</dbReference>
<dbReference type="RefSeq" id="WP_048173518.1">
    <property type="nucleotide sequence ID" value="NZ_CP009508.1"/>
</dbReference>
<dbReference type="HAMAP" id="MF_00485">
    <property type="entry name" value="Ribosomal_eS4"/>
    <property type="match status" value="1"/>
</dbReference>
<dbReference type="InterPro" id="IPR038237">
    <property type="entry name" value="Ribosomal_eS4_central_sf"/>
</dbReference>
<evidence type="ECO:0000256" key="6">
    <source>
        <dbReference type="ARBA" id="ARBA00035272"/>
    </source>
</evidence>
<gene>
    <name evidence="7" type="primary">rps4e</name>
    <name evidence="10" type="ORF">MSSAC_3411</name>
</gene>
<dbReference type="STRING" id="1434118.MSSAC_3411"/>
<keyword evidence="3 7" id="KW-0694">RNA-binding</keyword>
<dbReference type="AlphaFoldDB" id="A0A0E3LDW9"/>